<evidence type="ECO:0000313" key="1">
    <source>
        <dbReference type="EMBL" id="MBF4766130.1"/>
    </source>
</evidence>
<name>A0A930VJY4_9ACTN</name>
<dbReference type="RefSeq" id="WP_194709315.1">
    <property type="nucleotide sequence ID" value="NZ_JADKPN010000025.1"/>
</dbReference>
<accession>A0A930VJY4</accession>
<dbReference type="EMBL" id="JADKPN010000025">
    <property type="protein sequence ID" value="MBF4766130.1"/>
    <property type="molecule type" value="Genomic_DNA"/>
</dbReference>
<keyword evidence="2" id="KW-1185">Reference proteome</keyword>
<organism evidence="1 2">
    <name type="scientific">Nocardioides islandensis</name>
    <dbReference type="NCBI Taxonomy" id="433663"/>
    <lineage>
        <taxon>Bacteria</taxon>
        <taxon>Bacillati</taxon>
        <taxon>Actinomycetota</taxon>
        <taxon>Actinomycetes</taxon>
        <taxon>Propionibacteriales</taxon>
        <taxon>Nocardioidaceae</taxon>
        <taxon>Nocardioides</taxon>
    </lineage>
</organism>
<proteinExistence type="predicted"/>
<sequence length="110" mass="12696">MSAHSPEDLNVLYDAALEFGENFRRPIVELAAERLPLLPTDVRSELADLVERTRTEVELHIEGEYARYGDAWPDEAKVAVHDWITDQYPWMDERNVSHAISQGVYFAWHG</sequence>
<dbReference type="AlphaFoldDB" id="A0A930VJY4"/>
<gene>
    <name evidence="1" type="ORF">ISU07_23590</name>
</gene>
<protein>
    <submittedName>
        <fullName evidence="1">Uncharacterized protein</fullName>
    </submittedName>
</protein>
<comment type="caution">
    <text evidence="1">The sequence shown here is derived from an EMBL/GenBank/DDBJ whole genome shotgun (WGS) entry which is preliminary data.</text>
</comment>
<evidence type="ECO:0000313" key="2">
    <source>
        <dbReference type="Proteomes" id="UP000640489"/>
    </source>
</evidence>
<reference evidence="1" key="1">
    <citation type="submission" date="2020-11" db="EMBL/GenBank/DDBJ databases">
        <title>Nocardioides sp. nov., isolated from Soil of Cynanchum wilfordii Hemsley rhizosphere.</title>
        <authorList>
            <person name="Lee J.-S."/>
            <person name="Suh M.K."/>
            <person name="Kim J.-S."/>
        </authorList>
    </citation>
    <scope>NUCLEOTIDE SEQUENCE</scope>
    <source>
        <strain evidence="1">KCTC 19275</strain>
    </source>
</reference>
<dbReference type="Proteomes" id="UP000640489">
    <property type="component" value="Unassembled WGS sequence"/>
</dbReference>